<dbReference type="PANTHER" id="PTHR30146:SF109">
    <property type="entry name" value="HTH-TYPE TRANSCRIPTIONAL REGULATOR GALS"/>
    <property type="match status" value="1"/>
</dbReference>
<dbReference type="SMART" id="SM00345">
    <property type="entry name" value="HTH_GNTR"/>
    <property type="match status" value="1"/>
</dbReference>
<keyword evidence="6" id="KW-1185">Reference proteome</keyword>
<dbReference type="Gene3D" id="1.10.10.10">
    <property type="entry name" value="Winged helix-like DNA-binding domain superfamily/Winged helix DNA-binding domain"/>
    <property type="match status" value="1"/>
</dbReference>
<gene>
    <name evidence="5" type="ORF">H5P30_08490</name>
</gene>
<evidence type="ECO:0000256" key="3">
    <source>
        <dbReference type="ARBA" id="ARBA00023163"/>
    </source>
</evidence>
<dbReference type="Pfam" id="PF00392">
    <property type="entry name" value="GntR"/>
    <property type="match status" value="1"/>
</dbReference>
<dbReference type="InterPro" id="IPR036390">
    <property type="entry name" value="WH_DNA-bd_sf"/>
</dbReference>
<comment type="caution">
    <text evidence="5">The sequence shown here is derived from an EMBL/GenBank/DDBJ whole genome shotgun (WGS) entry which is preliminary data.</text>
</comment>
<dbReference type="GO" id="GO:0000976">
    <property type="term" value="F:transcription cis-regulatory region binding"/>
    <property type="evidence" value="ECO:0007669"/>
    <property type="project" value="TreeGrafter"/>
</dbReference>
<keyword evidence="3" id="KW-0804">Transcription</keyword>
<evidence type="ECO:0000313" key="6">
    <source>
        <dbReference type="Proteomes" id="UP000525652"/>
    </source>
</evidence>
<organism evidence="5 6">
    <name type="scientific">Puniceicoccus vermicola</name>
    <dbReference type="NCBI Taxonomy" id="388746"/>
    <lineage>
        <taxon>Bacteria</taxon>
        <taxon>Pseudomonadati</taxon>
        <taxon>Verrucomicrobiota</taxon>
        <taxon>Opitutia</taxon>
        <taxon>Puniceicoccales</taxon>
        <taxon>Puniceicoccaceae</taxon>
        <taxon>Puniceicoccus</taxon>
    </lineage>
</organism>
<protein>
    <submittedName>
        <fullName evidence="5">Substrate-binding domain-containing protein</fullName>
    </submittedName>
</protein>
<dbReference type="RefSeq" id="WP_185692520.1">
    <property type="nucleotide sequence ID" value="NZ_JACHVA010000076.1"/>
</dbReference>
<evidence type="ECO:0000259" key="4">
    <source>
        <dbReference type="PROSITE" id="PS50949"/>
    </source>
</evidence>
<reference evidence="5 6" key="1">
    <citation type="submission" date="2020-07" db="EMBL/GenBank/DDBJ databases">
        <authorList>
            <person name="Feng X."/>
        </authorList>
    </citation>
    <scope>NUCLEOTIDE SEQUENCE [LARGE SCALE GENOMIC DNA]</scope>
    <source>
        <strain evidence="5 6">JCM14086</strain>
    </source>
</reference>
<sequence>MPRKKGKQVIKLEKELTELLKDGNWEDSDPLPVTRELAEKFDVSNVTVHRVLRKFSNEGLLWRSDSGRYFLPSGREMMERPKPVFCLVRELTARHVSYRLMLQGFSRQCAEARRSLLFPSDVGLVNLTEPEEPPQFQNSSAQLKSFRRVLRTNPQKQHGFLLDHLWHEDVLGHCADELPNAVILWRSTNVESISSVSIDFEAAAHQAISHLLQQKYERIIIAIPFEGDSAVDQMAEAGAKAASELTQFKPEDICMATNDRERQQLVESIRNAPERIGIFCIEDSVCKLLLDTIRLAGIRCPEKVGIISGMGTEIAHWGGLSTVEIPFVEMGAVAGKLIGSRTKGKKVLPTKVIRNLTT</sequence>
<dbReference type="Gene3D" id="3.40.50.2300">
    <property type="match status" value="2"/>
</dbReference>
<feature type="domain" description="HTH gntR-type" evidence="4">
    <location>
        <begin position="6"/>
        <end position="74"/>
    </location>
</feature>
<dbReference type="InterPro" id="IPR036388">
    <property type="entry name" value="WH-like_DNA-bd_sf"/>
</dbReference>
<dbReference type="InterPro" id="IPR046335">
    <property type="entry name" value="LacI/GalR-like_sensor"/>
</dbReference>
<name>A0A7X1AXP1_9BACT</name>
<accession>A0A7X1AXP1</accession>
<dbReference type="Proteomes" id="UP000525652">
    <property type="component" value="Unassembled WGS sequence"/>
</dbReference>
<evidence type="ECO:0000256" key="2">
    <source>
        <dbReference type="ARBA" id="ARBA00023125"/>
    </source>
</evidence>
<dbReference type="SUPFAM" id="SSF53822">
    <property type="entry name" value="Periplasmic binding protein-like I"/>
    <property type="match status" value="1"/>
</dbReference>
<evidence type="ECO:0000256" key="1">
    <source>
        <dbReference type="ARBA" id="ARBA00023015"/>
    </source>
</evidence>
<keyword evidence="1" id="KW-0805">Transcription regulation</keyword>
<dbReference type="PANTHER" id="PTHR30146">
    <property type="entry name" value="LACI-RELATED TRANSCRIPTIONAL REPRESSOR"/>
    <property type="match status" value="1"/>
</dbReference>
<dbReference type="SUPFAM" id="SSF46785">
    <property type="entry name" value="Winged helix' DNA-binding domain"/>
    <property type="match status" value="1"/>
</dbReference>
<evidence type="ECO:0000313" key="5">
    <source>
        <dbReference type="EMBL" id="MBC2601814.1"/>
    </source>
</evidence>
<proteinExistence type="predicted"/>
<dbReference type="EMBL" id="JACHVA010000076">
    <property type="protein sequence ID" value="MBC2601814.1"/>
    <property type="molecule type" value="Genomic_DNA"/>
</dbReference>
<keyword evidence="2" id="KW-0238">DNA-binding</keyword>
<dbReference type="Pfam" id="PF13377">
    <property type="entry name" value="Peripla_BP_3"/>
    <property type="match status" value="1"/>
</dbReference>
<dbReference type="PROSITE" id="PS50949">
    <property type="entry name" value="HTH_GNTR"/>
    <property type="match status" value="1"/>
</dbReference>
<dbReference type="InterPro" id="IPR000524">
    <property type="entry name" value="Tscrpt_reg_HTH_GntR"/>
</dbReference>
<dbReference type="GO" id="GO:0003700">
    <property type="term" value="F:DNA-binding transcription factor activity"/>
    <property type="evidence" value="ECO:0007669"/>
    <property type="project" value="InterPro"/>
</dbReference>
<dbReference type="InterPro" id="IPR028082">
    <property type="entry name" value="Peripla_BP_I"/>
</dbReference>
<dbReference type="AlphaFoldDB" id="A0A7X1AXP1"/>